<gene>
    <name evidence="2" type="ORF">SAMN06264849_11225</name>
</gene>
<name>A0A521F161_9BACL</name>
<evidence type="ECO:0008006" key="4">
    <source>
        <dbReference type="Google" id="ProtNLM"/>
    </source>
</evidence>
<accession>A0A521F161</accession>
<reference evidence="2 3" key="1">
    <citation type="submission" date="2017-05" db="EMBL/GenBank/DDBJ databases">
        <authorList>
            <person name="Varghese N."/>
            <person name="Submissions S."/>
        </authorList>
    </citation>
    <scope>NUCLEOTIDE SEQUENCE [LARGE SCALE GENOMIC DNA]</scope>
    <source>
        <strain evidence="2 3">DSM 45474</strain>
    </source>
</reference>
<feature type="chain" id="PRO_5038335187" description="Bacteriocin (Lactococcin_972)" evidence="1">
    <location>
        <begin position="27"/>
        <end position="129"/>
    </location>
</feature>
<protein>
    <recommendedName>
        <fullName evidence="4">Bacteriocin (Lactococcin_972)</fullName>
    </recommendedName>
</protein>
<feature type="signal peptide" evidence="1">
    <location>
        <begin position="1"/>
        <end position="26"/>
    </location>
</feature>
<organism evidence="2 3">
    <name type="scientific">Melghirimyces algeriensis</name>
    <dbReference type="NCBI Taxonomy" id="910412"/>
    <lineage>
        <taxon>Bacteria</taxon>
        <taxon>Bacillati</taxon>
        <taxon>Bacillota</taxon>
        <taxon>Bacilli</taxon>
        <taxon>Bacillales</taxon>
        <taxon>Thermoactinomycetaceae</taxon>
        <taxon>Melghirimyces</taxon>
    </lineage>
</organism>
<dbReference type="RefSeq" id="WP_142506514.1">
    <property type="nucleotide sequence ID" value="NZ_FXTI01000012.1"/>
</dbReference>
<evidence type="ECO:0000313" key="2">
    <source>
        <dbReference type="EMBL" id="SMO89938.1"/>
    </source>
</evidence>
<evidence type="ECO:0000313" key="3">
    <source>
        <dbReference type="Proteomes" id="UP000315636"/>
    </source>
</evidence>
<evidence type="ECO:0000256" key="1">
    <source>
        <dbReference type="SAM" id="SignalP"/>
    </source>
</evidence>
<dbReference type="EMBL" id="FXTI01000012">
    <property type="protein sequence ID" value="SMO89938.1"/>
    <property type="molecule type" value="Genomic_DNA"/>
</dbReference>
<keyword evidence="3" id="KW-1185">Reference proteome</keyword>
<dbReference type="OrthoDB" id="5023307at2"/>
<dbReference type="AlphaFoldDB" id="A0A521F161"/>
<proteinExistence type="predicted"/>
<sequence length="129" mass="13889">MKVKKRLLQVVSVGLICGSLSIPASASATTLNGGWTEGEGSWNTEKVSIQGPQAHNGWTEAHPDKFGYERAVGETVWKGVYHYTRARMVDRVSGGIRADSGRVHGSGYTIAKSPYASAIHLAKTFWGTP</sequence>
<dbReference type="Proteomes" id="UP000315636">
    <property type="component" value="Unassembled WGS sequence"/>
</dbReference>
<keyword evidence="1" id="KW-0732">Signal</keyword>